<accession>A0A7C3GR07</accession>
<feature type="transmembrane region" description="Helical" evidence="1">
    <location>
        <begin position="68"/>
        <end position="90"/>
    </location>
</feature>
<dbReference type="Proteomes" id="UP000886043">
    <property type="component" value="Unassembled WGS sequence"/>
</dbReference>
<feature type="transmembrane region" description="Helical" evidence="1">
    <location>
        <begin position="147"/>
        <end position="168"/>
    </location>
</feature>
<proteinExistence type="predicted"/>
<organism evidence="2">
    <name type="scientific">Thermosulfurimonas dismutans</name>
    <dbReference type="NCBI Taxonomy" id="999894"/>
    <lineage>
        <taxon>Bacteria</taxon>
        <taxon>Pseudomonadati</taxon>
        <taxon>Thermodesulfobacteriota</taxon>
        <taxon>Thermodesulfobacteria</taxon>
        <taxon>Thermodesulfobacteriales</taxon>
        <taxon>Thermodesulfobacteriaceae</taxon>
        <taxon>Thermosulfurimonas</taxon>
    </lineage>
</organism>
<dbReference type="AlphaFoldDB" id="A0A7C3GR07"/>
<feature type="transmembrane region" description="Helical" evidence="1">
    <location>
        <begin position="30"/>
        <end position="47"/>
    </location>
</feature>
<evidence type="ECO:0000313" key="2">
    <source>
        <dbReference type="EMBL" id="HFC97680.1"/>
    </source>
</evidence>
<evidence type="ECO:0000256" key="1">
    <source>
        <dbReference type="SAM" id="Phobius"/>
    </source>
</evidence>
<gene>
    <name evidence="2" type="ORF">ENJ40_04360</name>
</gene>
<keyword evidence="1" id="KW-1133">Transmembrane helix</keyword>
<dbReference type="EMBL" id="DRMH01000056">
    <property type="protein sequence ID" value="HFC97680.1"/>
    <property type="molecule type" value="Genomic_DNA"/>
</dbReference>
<comment type="caution">
    <text evidence="2">The sequence shown here is derived from an EMBL/GenBank/DDBJ whole genome shotgun (WGS) entry which is preliminary data.</text>
</comment>
<name>A0A7C3GR07_9BACT</name>
<keyword evidence="1" id="KW-0472">Membrane</keyword>
<keyword evidence="1" id="KW-0812">Transmembrane</keyword>
<protein>
    <submittedName>
        <fullName evidence="2">Uncharacterized protein</fullName>
    </submittedName>
</protein>
<feature type="transmembrane region" description="Helical" evidence="1">
    <location>
        <begin position="102"/>
        <end position="127"/>
    </location>
</feature>
<sequence length="427" mass="47144">MRKKVTLRSVLEILGLTLLLGGLFEAVLLPGARIFLFFLFLVVYGLYLRSYHRRGALKLLVNFHLLELVLFPVAGLLSGVLFYLLALSFLGGRDYGVPMIPALVVGVLALIFFPPLFLSVHCALVLLVRRWGILRTAGLTEALRLSLLSAGLLLVVSAGIKGGISLYFSRLTENPEVISGPEITFRPPPAGLPGAYALLNAKFFHGRRIVSSRLILKGKGAPVLFKEMVGERLLFWVPERFEPSAEGGLLRLETVEEYPFLGEGPGPIYELPVGFGARLPATELRKAFWVEGGSPGLRLEFEAHLPGEFLEVCLNFGGRLILWAGKGRELRFKAYGGRYIKRGEEEYLCYEPRGIPKPPILGPFSLFLPMPREDFEVLKRYGLAGSGFSPVTLKGLLRARAHLPGASGKILEDRFEAALAPPHERRS</sequence>
<feature type="transmembrane region" description="Helical" evidence="1">
    <location>
        <begin position="7"/>
        <end position="24"/>
    </location>
</feature>
<reference evidence="2" key="1">
    <citation type="journal article" date="2020" name="mSystems">
        <title>Genome- and Community-Level Interaction Insights into Carbon Utilization and Element Cycling Functions of Hydrothermarchaeota in Hydrothermal Sediment.</title>
        <authorList>
            <person name="Zhou Z."/>
            <person name="Liu Y."/>
            <person name="Xu W."/>
            <person name="Pan J."/>
            <person name="Luo Z.H."/>
            <person name="Li M."/>
        </authorList>
    </citation>
    <scope>NUCLEOTIDE SEQUENCE [LARGE SCALE GENOMIC DNA]</scope>
    <source>
        <strain evidence="2">HyVt-483</strain>
    </source>
</reference>